<dbReference type="RefSeq" id="XP_044454231.1">
    <property type="nucleotide sequence ID" value="XM_044598296.1"/>
</dbReference>
<reference evidence="2" key="2">
    <citation type="submission" date="2018-10" db="UniProtKB">
        <authorList>
            <consortium name="EnsemblPlants"/>
        </authorList>
    </citation>
    <scope>IDENTIFICATION</scope>
</reference>
<feature type="transmembrane region" description="Helical" evidence="1">
    <location>
        <begin position="24"/>
        <end position="55"/>
    </location>
</feature>
<accession>A0A3B6B8T2</accession>
<dbReference type="PANTHER" id="PTHR33115">
    <property type="entry name" value="ARM REPEAT SUPERFAMILY PROTEIN"/>
    <property type="match status" value="1"/>
</dbReference>
<feature type="transmembrane region" description="Helical" evidence="1">
    <location>
        <begin position="127"/>
        <end position="154"/>
    </location>
</feature>
<evidence type="ECO:0000313" key="3">
    <source>
        <dbReference type="Proteomes" id="UP000019116"/>
    </source>
</evidence>
<keyword evidence="1" id="KW-1133">Transmembrane helix</keyword>
<keyword evidence="1" id="KW-0812">Transmembrane</keyword>
<keyword evidence="1" id="KW-0472">Membrane</keyword>
<dbReference type="Gramene" id="TraesCS2A03G1280000.1">
    <property type="protein sequence ID" value="TraesCS2A03G1280000.1.CDS"/>
    <property type="gene ID" value="TraesCS2A03G1280000"/>
</dbReference>
<organism evidence="2">
    <name type="scientific">Triticum aestivum</name>
    <name type="common">Wheat</name>
    <dbReference type="NCBI Taxonomy" id="4565"/>
    <lineage>
        <taxon>Eukaryota</taxon>
        <taxon>Viridiplantae</taxon>
        <taxon>Streptophyta</taxon>
        <taxon>Embryophyta</taxon>
        <taxon>Tracheophyta</taxon>
        <taxon>Spermatophyta</taxon>
        <taxon>Magnoliopsida</taxon>
        <taxon>Liliopsida</taxon>
        <taxon>Poales</taxon>
        <taxon>Poaceae</taxon>
        <taxon>BOP clade</taxon>
        <taxon>Pooideae</taxon>
        <taxon>Triticodae</taxon>
        <taxon>Triticeae</taxon>
        <taxon>Triticinae</taxon>
        <taxon>Triticum</taxon>
    </lineage>
</organism>
<dbReference type="SUPFAM" id="SSF48371">
    <property type="entry name" value="ARM repeat"/>
    <property type="match status" value="1"/>
</dbReference>
<dbReference type="Gramene" id="TraesCS2A02G557300.1">
    <property type="protein sequence ID" value="TraesCS2A02G557300.1"/>
    <property type="gene ID" value="TraesCS2A02G557300"/>
</dbReference>
<dbReference type="OrthoDB" id="608041at2759"/>
<name>A0A3B6B8T2_WHEAT</name>
<proteinExistence type="predicted"/>
<gene>
    <name evidence="2" type="primary">LOC123186555</name>
</gene>
<dbReference type="PANTHER" id="PTHR33115:SF69">
    <property type="entry name" value="GENOME ASSEMBLY, CHROMOSOME: II"/>
    <property type="match status" value="1"/>
</dbReference>
<dbReference type="GeneID" id="123186555"/>
<dbReference type="AlphaFoldDB" id="A0A3B6B8T2"/>
<dbReference type="OMA" id="CGHTTEN"/>
<dbReference type="Proteomes" id="UP000019116">
    <property type="component" value="Chromosome 2A"/>
</dbReference>
<reference evidence="2" key="1">
    <citation type="submission" date="2018-08" db="EMBL/GenBank/DDBJ databases">
        <authorList>
            <person name="Rossello M."/>
        </authorList>
    </citation>
    <scope>NUCLEOTIDE SEQUENCE [LARGE SCALE GENOMIC DNA]</scope>
    <source>
        <strain evidence="2">cv. Chinese Spring</strain>
    </source>
</reference>
<feature type="transmembrane region" description="Helical" evidence="1">
    <location>
        <begin position="181"/>
        <end position="199"/>
    </location>
</feature>
<dbReference type="STRING" id="4565.A0A3B6B8T2"/>
<dbReference type="EnsemblPlants" id="TraesCS2A02G557300.1">
    <property type="protein sequence ID" value="TraesCS2A02G557300.1"/>
    <property type="gene ID" value="TraesCS2A02G557300"/>
</dbReference>
<keyword evidence="3" id="KW-1185">Reference proteome</keyword>
<sequence length="785" mass="87416">MGNELDAFSAELRRRPEVRIINKYAVVAAYVTITLKSVGALLLLWATVVLLGGFVSSMTKDDFWSVTIITFPQAAGVFEEIGFAGADIYWVWDLLIGADIKSWVQKCQCELNQLPMRQWWKKQIQKVVLVLIVIALSVQVALLAVTGPLVCMLVSSRAIMQDHGIADGEAFKANMKRTLNLFYIAAFAHGGICALWMLAQGVDDKWIEVIVSRQHGFSWEVLGAYLRKTKQMCLNHPGSVTSWNLITYGADLLDSSLPEEYAAGGRVLTMLIDKDVALQVRRLLIRSPRQRIEKLIGTLAWRSPDDQEMRWLAARIVEHLAADLNLAHFPGALECISSLLDQDTLLLAFVHLQGTMDQVLPALRILENLAHNRHNCALIYNANDLLSKIVAPVSSDKLVEDIRSSVAWTKVVDGSLKVVSRLMDSSGSTGQDMCKLIADDNDAVKNLEAVLDMDMKSNNGMIELQMRAIEVLTQLVLRHPACTSAEELIKRALHIFLTADWMQDYLKDEKRKIEHQTTSHVQKKMKEAKETASRLKEQAGATLAMLSSDSEAIKCFTGCNDDVNNLTELLDTDIKTINCIISATDTVEIEISIECRVSAALILKNLNNYVKEPTLRKVLRQLLPVQQDEQSHNKHRSLQAALLSLITVIRANTNLNLAPILISQKPADTLEDLVVRLQRMSENLHVTPACLAIQKLTCEMVIEFMKHDRNVRVIDQHNIVGTLLKASEMMVGLENSMLFAAVDPDCYGVPLRPFSSVLAKNAEDLLTQRKQALGINNVPVGTPVP</sequence>
<evidence type="ECO:0000256" key="1">
    <source>
        <dbReference type="SAM" id="Phobius"/>
    </source>
</evidence>
<dbReference type="InterPro" id="IPR016024">
    <property type="entry name" value="ARM-type_fold"/>
</dbReference>
<evidence type="ECO:0000313" key="2">
    <source>
        <dbReference type="EnsemblPlants" id="TraesCS2A02G557300.1"/>
    </source>
</evidence>
<protein>
    <submittedName>
        <fullName evidence="2">Uncharacterized protein</fullName>
    </submittedName>
</protein>